<gene>
    <name evidence="6" type="ORF">AAIA72_03745</name>
</gene>
<feature type="domain" description="Sugar-binding" evidence="5">
    <location>
        <begin position="57"/>
        <end position="312"/>
    </location>
</feature>
<evidence type="ECO:0000256" key="2">
    <source>
        <dbReference type="ARBA" id="ARBA00023015"/>
    </source>
</evidence>
<sequence length="320" mass="34579">MESQLDLASRAAWLYYIGGYKQGQVAERLGVSSAKAHRLIAQAHEAGLVQVFVQGRPARCVELEEQILQHFNLKGCVVAPTLHEEDDPRQNFHEVGLASAQWVAELIRSGDHTLIGVGKGRSLTAFARNLPEMDLPHTRFVSVSGSLTRHFSANREDVILTLMHKTGGEGFINPVPYIAASETQRDLLLAQENVSGVMALARQASLVIVGIGSLNRDTYIQNVGLVSPEQWQDLRASGAISDVVGNFVDVRGRKVDCAVNRHALSLSLDDLRGKRVVAVAGGHDKALACLGALRTGILTDLILGESAARQLVQLLDGETS</sequence>
<dbReference type="Gene3D" id="1.10.10.10">
    <property type="entry name" value="Winged helix-like DNA-binding domain superfamily/Winged helix DNA-binding domain"/>
    <property type="match status" value="1"/>
</dbReference>
<dbReference type="InterPro" id="IPR007324">
    <property type="entry name" value="Sugar-bd_dom_put"/>
</dbReference>
<proteinExistence type="inferred from homology"/>
<dbReference type="SUPFAM" id="SSF100950">
    <property type="entry name" value="NagB/RpiA/CoA transferase-like"/>
    <property type="match status" value="1"/>
</dbReference>
<keyword evidence="3" id="KW-0238">DNA-binding</keyword>
<accession>A0AB39UXP9</accession>
<evidence type="ECO:0000256" key="3">
    <source>
        <dbReference type="ARBA" id="ARBA00023125"/>
    </source>
</evidence>
<dbReference type="InterPro" id="IPR037171">
    <property type="entry name" value="NagB/RpiA_transferase-like"/>
</dbReference>
<dbReference type="Gene3D" id="3.40.50.1360">
    <property type="match status" value="1"/>
</dbReference>
<keyword evidence="4" id="KW-0804">Transcription</keyword>
<evidence type="ECO:0000313" key="6">
    <source>
        <dbReference type="EMBL" id="XDT73104.1"/>
    </source>
</evidence>
<dbReference type="EMBL" id="CP154858">
    <property type="protein sequence ID" value="XDT73104.1"/>
    <property type="molecule type" value="Genomic_DNA"/>
</dbReference>
<name>A0AB39UXP9_9GAMM</name>
<evidence type="ECO:0000256" key="1">
    <source>
        <dbReference type="ARBA" id="ARBA00010466"/>
    </source>
</evidence>
<reference evidence="6" key="1">
    <citation type="submission" date="2024-05" db="EMBL/GenBank/DDBJ databases">
        <title>Genome sequencing of novel strain.</title>
        <authorList>
            <person name="Ganbat D."/>
            <person name="Ganbat S."/>
            <person name="Lee S.-J."/>
        </authorList>
    </citation>
    <scope>NUCLEOTIDE SEQUENCE</scope>
    <source>
        <strain evidence="6">SMD15-11</strain>
    </source>
</reference>
<evidence type="ECO:0000259" key="5">
    <source>
        <dbReference type="Pfam" id="PF04198"/>
    </source>
</evidence>
<keyword evidence="2" id="KW-0805">Transcription regulation</keyword>
<dbReference type="GO" id="GO:0003677">
    <property type="term" value="F:DNA binding"/>
    <property type="evidence" value="ECO:0007669"/>
    <property type="project" value="UniProtKB-KW"/>
</dbReference>
<comment type="similarity">
    <text evidence="1">Belongs to the SorC transcriptional regulatory family.</text>
</comment>
<evidence type="ECO:0000256" key="4">
    <source>
        <dbReference type="ARBA" id="ARBA00023163"/>
    </source>
</evidence>
<organism evidence="6">
    <name type="scientific">Thermohahella caldifontis</name>
    <dbReference type="NCBI Taxonomy" id="3142973"/>
    <lineage>
        <taxon>Bacteria</taxon>
        <taxon>Pseudomonadati</taxon>
        <taxon>Pseudomonadota</taxon>
        <taxon>Gammaproteobacteria</taxon>
        <taxon>Oceanospirillales</taxon>
        <taxon>Hahellaceae</taxon>
        <taxon>Thermohahella</taxon>
    </lineage>
</organism>
<dbReference type="RefSeq" id="WP_369602101.1">
    <property type="nucleotide sequence ID" value="NZ_CP154858.1"/>
</dbReference>
<dbReference type="InterPro" id="IPR036388">
    <property type="entry name" value="WH-like_DNA-bd_sf"/>
</dbReference>
<dbReference type="PANTHER" id="PTHR34294:SF1">
    <property type="entry name" value="TRANSCRIPTIONAL REGULATOR LSRR"/>
    <property type="match status" value="1"/>
</dbReference>
<dbReference type="GO" id="GO:0030246">
    <property type="term" value="F:carbohydrate binding"/>
    <property type="evidence" value="ECO:0007669"/>
    <property type="project" value="InterPro"/>
</dbReference>
<dbReference type="AlphaFoldDB" id="A0AB39UXP9"/>
<dbReference type="KEGG" id="tcd:AAIA72_03745"/>
<dbReference type="InterPro" id="IPR051054">
    <property type="entry name" value="SorC_transcr_regulators"/>
</dbReference>
<dbReference type="PANTHER" id="PTHR34294">
    <property type="entry name" value="TRANSCRIPTIONAL REGULATOR-RELATED"/>
    <property type="match status" value="1"/>
</dbReference>
<dbReference type="Pfam" id="PF04198">
    <property type="entry name" value="Sugar-bind"/>
    <property type="match status" value="1"/>
</dbReference>
<protein>
    <submittedName>
        <fullName evidence="6">Sugar-binding transcriptional regulator</fullName>
    </submittedName>
</protein>